<evidence type="ECO:0000313" key="8">
    <source>
        <dbReference type="EMBL" id="TYT76294.1"/>
    </source>
</evidence>
<keyword evidence="4" id="KW-0408">Iron</keyword>
<dbReference type="InterPro" id="IPR006158">
    <property type="entry name" value="Cobalamin-bd"/>
</dbReference>
<evidence type="ECO:0000259" key="7">
    <source>
        <dbReference type="PROSITE" id="PS51918"/>
    </source>
</evidence>
<dbReference type="PANTHER" id="PTHR43409">
    <property type="entry name" value="ANAEROBIC MAGNESIUM-PROTOPORPHYRIN IX MONOMETHYL ESTER CYCLASE-RELATED"/>
    <property type="match status" value="1"/>
</dbReference>
<dbReference type="GO" id="GO:0003824">
    <property type="term" value="F:catalytic activity"/>
    <property type="evidence" value="ECO:0007669"/>
    <property type="project" value="InterPro"/>
</dbReference>
<dbReference type="SUPFAM" id="SSF102114">
    <property type="entry name" value="Radical SAM enzymes"/>
    <property type="match status" value="1"/>
</dbReference>
<dbReference type="CDD" id="cd01335">
    <property type="entry name" value="Radical_SAM"/>
    <property type="match status" value="1"/>
</dbReference>
<dbReference type="Gene3D" id="3.80.30.20">
    <property type="entry name" value="tm_1862 like domain"/>
    <property type="match status" value="1"/>
</dbReference>
<dbReference type="PROSITE" id="PS51918">
    <property type="entry name" value="RADICAL_SAM"/>
    <property type="match status" value="1"/>
</dbReference>
<comment type="cofactor">
    <cofactor evidence="1">
        <name>[4Fe-4S] cluster</name>
        <dbReference type="ChEBI" id="CHEBI:49883"/>
    </cofactor>
</comment>
<proteinExistence type="predicted"/>
<dbReference type="AlphaFoldDB" id="A0A5Q4VF40"/>
<evidence type="ECO:0000256" key="3">
    <source>
        <dbReference type="ARBA" id="ARBA00022723"/>
    </source>
</evidence>
<dbReference type="PROSITE" id="PS51332">
    <property type="entry name" value="B12_BINDING"/>
    <property type="match status" value="1"/>
</dbReference>
<dbReference type="SMART" id="SM00729">
    <property type="entry name" value="Elp3"/>
    <property type="match status" value="1"/>
</dbReference>
<dbReference type="InterPro" id="IPR051198">
    <property type="entry name" value="BchE-like"/>
</dbReference>
<dbReference type="InterPro" id="IPR058240">
    <property type="entry name" value="rSAM_sf"/>
</dbReference>
<sequence>MAKIVLFTCYDVICLGMRALSSHLKKNGHHVTMIFFKTHSAAPVKEENLKTIMYLHYLPGQIYANGYDTNPYTETELNLLIDTIASQKPDIIGLSTRTFWLDMNSDMTEKIRKKSPKSLLIAGGYGPSLLTKEFAEIFDYVCFGEGEKTLLDLANSYDDNHYEEIKHLNNIAYINNQKELIINPLHPPLKNLNELPFPDWDDENSFYIEDDQVISDQSLIRKTTWYDIFASRGCSSNCTYCMAGQWTNLYKDYGNITFPRIRVRNPENVIEELRERKKKYNLKYIRFMDSIFSSSEKWLDTFLALYIKEISLPFFCNIEVRFQSMSILEKLCAAGMQETSFGIQSGSERIRKEIYNRKISNEQIILAANFLTENKINYQHDIIGFNPFETEETLKETFDLLCSIPPKRTIVFHLNIFPNSTLEKLYQEKKPESLPPIYHLTWIYMWHLASAGHEYRNFAKDLLTKSLNKTPLQHHDLIKEKWTELEHKESLFDE</sequence>
<keyword evidence="3" id="KW-0479">Metal-binding</keyword>
<keyword evidence="2" id="KW-0949">S-adenosyl-L-methionine</keyword>
<organism evidence="8 9">
    <name type="scientific">Desulfobotulus mexicanus</name>
    <dbReference type="NCBI Taxonomy" id="2586642"/>
    <lineage>
        <taxon>Bacteria</taxon>
        <taxon>Pseudomonadati</taxon>
        <taxon>Thermodesulfobacteriota</taxon>
        <taxon>Desulfobacteria</taxon>
        <taxon>Desulfobacterales</taxon>
        <taxon>Desulfobacteraceae</taxon>
        <taxon>Desulfobotulus</taxon>
    </lineage>
</organism>
<dbReference type="GO" id="GO:0051536">
    <property type="term" value="F:iron-sulfur cluster binding"/>
    <property type="evidence" value="ECO:0007669"/>
    <property type="project" value="UniProtKB-KW"/>
</dbReference>
<dbReference type="SFLD" id="SFLDG01082">
    <property type="entry name" value="B12-binding_domain_containing"/>
    <property type="match status" value="1"/>
</dbReference>
<dbReference type="EMBL" id="VDMB01000001">
    <property type="protein sequence ID" value="TYT76294.1"/>
    <property type="molecule type" value="Genomic_DNA"/>
</dbReference>
<gene>
    <name evidence="8" type="ORF">FIM25_01720</name>
</gene>
<evidence type="ECO:0000256" key="1">
    <source>
        <dbReference type="ARBA" id="ARBA00001966"/>
    </source>
</evidence>
<dbReference type="RefSeq" id="WP_139445551.1">
    <property type="nucleotide sequence ID" value="NZ_VDMB01000001.1"/>
</dbReference>
<dbReference type="Pfam" id="PF04055">
    <property type="entry name" value="Radical_SAM"/>
    <property type="match status" value="1"/>
</dbReference>
<evidence type="ECO:0000256" key="5">
    <source>
        <dbReference type="ARBA" id="ARBA00023014"/>
    </source>
</evidence>
<accession>A0A5Q4VF40</accession>
<feature type="domain" description="Radical SAM core" evidence="7">
    <location>
        <begin position="219"/>
        <end position="459"/>
    </location>
</feature>
<dbReference type="GO" id="GO:0046872">
    <property type="term" value="F:metal ion binding"/>
    <property type="evidence" value="ECO:0007669"/>
    <property type="project" value="UniProtKB-KW"/>
</dbReference>
<evidence type="ECO:0000256" key="2">
    <source>
        <dbReference type="ARBA" id="ARBA00022691"/>
    </source>
</evidence>
<dbReference type="InterPro" id="IPR023404">
    <property type="entry name" value="rSAM_horseshoe"/>
</dbReference>
<evidence type="ECO:0000256" key="4">
    <source>
        <dbReference type="ARBA" id="ARBA00023004"/>
    </source>
</evidence>
<protein>
    <submittedName>
        <fullName evidence="8">B12-binding domain-containing radical SAM protein</fullName>
    </submittedName>
</protein>
<evidence type="ECO:0000313" key="9">
    <source>
        <dbReference type="Proteomes" id="UP000321899"/>
    </source>
</evidence>
<feature type="domain" description="B12-binding" evidence="6">
    <location>
        <begin position="1"/>
        <end position="164"/>
    </location>
</feature>
<comment type="caution">
    <text evidence="8">The sequence shown here is derived from an EMBL/GenBank/DDBJ whole genome shotgun (WGS) entry which is preliminary data.</text>
</comment>
<dbReference type="Pfam" id="PF02310">
    <property type="entry name" value="B12-binding"/>
    <property type="match status" value="1"/>
</dbReference>
<dbReference type="GO" id="GO:0031419">
    <property type="term" value="F:cobalamin binding"/>
    <property type="evidence" value="ECO:0007669"/>
    <property type="project" value="InterPro"/>
</dbReference>
<dbReference type="Proteomes" id="UP000321899">
    <property type="component" value="Unassembled WGS sequence"/>
</dbReference>
<dbReference type="InterPro" id="IPR006638">
    <property type="entry name" value="Elp3/MiaA/NifB-like_rSAM"/>
</dbReference>
<reference evidence="8 9" key="1">
    <citation type="submission" date="2019-06" db="EMBL/GenBank/DDBJ databases">
        <title>Desulfobotulus mexicanus sp. nov., a novel sulfate-reducing bacterium isolated from the sediment of an alkaline crater lake in Mexico.</title>
        <authorList>
            <person name="Hirschler-Rea A."/>
        </authorList>
    </citation>
    <scope>NUCLEOTIDE SEQUENCE [LARGE SCALE GENOMIC DNA]</scope>
    <source>
        <strain evidence="8 9">PAR22N</strain>
    </source>
</reference>
<keyword evidence="5" id="KW-0411">Iron-sulfur</keyword>
<evidence type="ECO:0000259" key="6">
    <source>
        <dbReference type="PROSITE" id="PS51332"/>
    </source>
</evidence>
<dbReference type="OrthoDB" id="9804952at2"/>
<dbReference type="SFLD" id="SFLDS00029">
    <property type="entry name" value="Radical_SAM"/>
    <property type="match status" value="1"/>
</dbReference>
<dbReference type="InterPro" id="IPR007197">
    <property type="entry name" value="rSAM"/>
</dbReference>
<dbReference type="Gene3D" id="3.40.50.280">
    <property type="entry name" value="Cobalamin-binding domain"/>
    <property type="match status" value="1"/>
</dbReference>
<name>A0A5Q4VF40_9BACT</name>
<keyword evidence="9" id="KW-1185">Reference proteome</keyword>